<dbReference type="InterPro" id="IPR002347">
    <property type="entry name" value="SDR_fam"/>
</dbReference>
<evidence type="ECO:0000256" key="7">
    <source>
        <dbReference type="ARBA" id="ARBA00023098"/>
    </source>
</evidence>
<feature type="binding site" evidence="11">
    <location>
        <position position="94"/>
    </location>
    <ligand>
        <name>substrate</name>
    </ligand>
</feature>
<evidence type="ECO:0000313" key="14">
    <source>
        <dbReference type="Proteomes" id="UP000663929"/>
    </source>
</evidence>
<feature type="binding site" evidence="12">
    <location>
        <begin position="18"/>
        <end position="19"/>
    </location>
    <ligand>
        <name>NAD(+)</name>
        <dbReference type="ChEBI" id="CHEBI:57540"/>
    </ligand>
</feature>
<comment type="catalytic activity">
    <reaction evidence="9">
        <text>a 2,3-saturated acyl-[ACP] + NAD(+) = a (2E)-enoyl-[ACP] + NADH + H(+)</text>
        <dbReference type="Rhea" id="RHEA:10240"/>
        <dbReference type="Rhea" id="RHEA-COMP:9925"/>
        <dbReference type="Rhea" id="RHEA-COMP:9926"/>
        <dbReference type="ChEBI" id="CHEBI:15378"/>
        <dbReference type="ChEBI" id="CHEBI:57540"/>
        <dbReference type="ChEBI" id="CHEBI:57945"/>
        <dbReference type="ChEBI" id="CHEBI:78784"/>
        <dbReference type="ChEBI" id="CHEBI:78785"/>
        <dbReference type="EC" id="1.3.1.9"/>
    </reaction>
</comment>
<protein>
    <recommendedName>
        <fullName evidence="9">Enoyl-[acyl-carrier-protein] reductase [NADH]</fullName>
        <ecNumber evidence="9">1.3.1.9</ecNumber>
    </recommendedName>
</protein>
<evidence type="ECO:0000256" key="9">
    <source>
        <dbReference type="PIRNR" id="PIRNR000094"/>
    </source>
</evidence>
<keyword evidence="6 9" id="KW-0520">NAD</keyword>
<dbReference type="Gene3D" id="1.10.8.400">
    <property type="entry name" value="Enoyl acyl carrier protein reductase"/>
    <property type="match status" value="1"/>
</dbReference>
<dbReference type="SUPFAM" id="SSF51735">
    <property type="entry name" value="NAD(P)-binding Rossmann-fold domains"/>
    <property type="match status" value="1"/>
</dbReference>
<evidence type="ECO:0000256" key="8">
    <source>
        <dbReference type="ARBA" id="ARBA00023160"/>
    </source>
</evidence>
<evidence type="ECO:0000256" key="6">
    <source>
        <dbReference type="ARBA" id="ARBA00023027"/>
    </source>
</evidence>
<dbReference type="FunFam" id="3.40.50.720:FF:000054">
    <property type="entry name" value="Enoyl-[acyl-carrier-protein] reductase [NADH]"/>
    <property type="match status" value="1"/>
</dbReference>
<dbReference type="CDD" id="cd05372">
    <property type="entry name" value="ENR_SDR"/>
    <property type="match status" value="1"/>
</dbReference>
<dbReference type="PANTHER" id="PTHR43159">
    <property type="entry name" value="ENOYL-[ACYL-CARRIER-PROTEIN] REDUCTASE"/>
    <property type="match status" value="1"/>
</dbReference>
<feature type="binding site" evidence="12">
    <location>
        <begin position="191"/>
        <end position="195"/>
    </location>
    <ligand>
        <name>NAD(+)</name>
        <dbReference type="ChEBI" id="CHEBI:57540"/>
    </ligand>
</feature>
<feature type="binding site" evidence="12">
    <location>
        <position position="91"/>
    </location>
    <ligand>
        <name>NAD(+)</name>
        <dbReference type="ChEBI" id="CHEBI:57540"/>
    </ligand>
</feature>
<keyword evidence="8 9" id="KW-0275">Fatty acid biosynthesis</keyword>
<feature type="binding site" evidence="12">
    <location>
        <position position="162"/>
    </location>
    <ligand>
        <name>NAD(+)</name>
        <dbReference type="ChEBI" id="CHEBI:57540"/>
    </ligand>
</feature>
<reference evidence="13" key="1">
    <citation type="submission" date="2021-03" db="EMBL/GenBank/DDBJ databases">
        <title>Acanthopleuribacteraceae sp. M133.</title>
        <authorList>
            <person name="Wang G."/>
        </authorList>
    </citation>
    <scope>NUCLEOTIDE SEQUENCE</scope>
    <source>
        <strain evidence="13">M133</strain>
    </source>
</reference>
<dbReference type="Pfam" id="PF13561">
    <property type="entry name" value="adh_short_C2"/>
    <property type="match status" value="1"/>
</dbReference>
<feature type="binding site" evidence="12">
    <location>
        <position position="12"/>
    </location>
    <ligand>
        <name>NAD(+)</name>
        <dbReference type="ChEBI" id="CHEBI:57540"/>
    </ligand>
</feature>
<dbReference type="GO" id="GO:0006633">
    <property type="term" value="P:fatty acid biosynthetic process"/>
    <property type="evidence" value="ECO:0007669"/>
    <property type="project" value="UniProtKB-KW"/>
</dbReference>
<keyword evidence="7" id="KW-0443">Lipid metabolism</keyword>
<accession>A0A8A4TUH2</accession>
<proteinExistence type="inferred from homology"/>
<dbReference type="PRINTS" id="PR00081">
    <property type="entry name" value="GDHRDH"/>
</dbReference>
<evidence type="ECO:0000256" key="11">
    <source>
        <dbReference type="PIRSR" id="PIRSR000094-2"/>
    </source>
</evidence>
<evidence type="ECO:0000256" key="4">
    <source>
        <dbReference type="ARBA" id="ARBA00022832"/>
    </source>
</evidence>
<comment type="pathway">
    <text evidence="1">Lipid metabolism; fatty acid biosynthesis.</text>
</comment>
<dbReference type="Proteomes" id="UP000663929">
    <property type="component" value="Chromosome"/>
</dbReference>
<evidence type="ECO:0000256" key="1">
    <source>
        <dbReference type="ARBA" id="ARBA00005194"/>
    </source>
</evidence>
<organism evidence="13 14">
    <name type="scientific">Sulfidibacter corallicola</name>
    <dbReference type="NCBI Taxonomy" id="2818388"/>
    <lineage>
        <taxon>Bacteria</taxon>
        <taxon>Pseudomonadati</taxon>
        <taxon>Acidobacteriota</taxon>
        <taxon>Holophagae</taxon>
        <taxon>Acanthopleuribacterales</taxon>
        <taxon>Acanthopleuribacteraceae</taxon>
        <taxon>Sulfidibacter</taxon>
    </lineage>
</organism>
<evidence type="ECO:0000256" key="2">
    <source>
        <dbReference type="ARBA" id="ARBA00009233"/>
    </source>
</evidence>
<dbReference type="AlphaFoldDB" id="A0A8A4TUH2"/>
<dbReference type="InterPro" id="IPR036291">
    <property type="entry name" value="NAD(P)-bd_dom_sf"/>
</dbReference>
<dbReference type="EMBL" id="CP071793">
    <property type="protein sequence ID" value="QTD53616.1"/>
    <property type="molecule type" value="Genomic_DNA"/>
</dbReference>
<comment type="similarity">
    <text evidence="2 9">Belongs to the short-chain dehydrogenases/reductases (SDR) family. FabI subfamily.</text>
</comment>
<keyword evidence="3 9" id="KW-0444">Lipid biosynthesis</keyword>
<feature type="active site" description="Proton acceptor" evidence="10">
    <location>
        <position position="155"/>
    </location>
</feature>
<dbReference type="KEGG" id="scor:J3U87_14270"/>
<feature type="binding site" evidence="12">
    <location>
        <begin position="63"/>
        <end position="64"/>
    </location>
    <ligand>
        <name>NAD(+)</name>
        <dbReference type="ChEBI" id="CHEBI:57540"/>
    </ligand>
</feature>
<evidence type="ECO:0000256" key="12">
    <source>
        <dbReference type="PIRSR" id="PIRSR000094-3"/>
    </source>
</evidence>
<sequence length="255" mass="27861">MLLKDKKILILGLANHRSIAYGIAKACHQQGAKLALTYLNERFEKSVKKLAADFDEPLLLPCDVTKDDQIPTLFDRIREEWGTLDGLVHSIAFANQEDLKGAFHDTSRDGFLLAQDISAYSLTALSKYAKPLMEENGGSIICMSYLGGERVVHNYNVMGVAKASLEMSARYLASSLGEFGIRVNVVSPGPIKTLAASGIAGFRGILEEVRQRTPLQRNVTQEEVGDVSAFLLSDFSRAVTGETIHVDCGSHILGF</sequence>
<feature type="active site" description="Proton acceptor" evidence="10">
    <location>
        <position position="145"/>
    </location>
</feature>
<keyword evidence="4" id="KW-0276">Fatty acid metabolism</keyword>
<dbReference type="GO" id="GO:0004318">
    <property type="term" value="F:enoyl-[acyl-carrier-protein] reductase (NADH) activity"/>
    <property type="evidence" value="ECO:0007669"/>
    <property type="project" value="UniProtKB-EC"/>
</dbReference>
<dbReference type="Gene3D" id="3.40.50.720">
    <property type="entry name" value="NAD(P)-binding Rossmann-like Domain"/>
    <property type="match status" value="1"/>
</dbReference>
<evidence type="ECO:0000256" key="10">
    <source>
        <dbReference type="PIRSR" id="PIRSR000094-1"/>
    </source>
</evidence>
<dbReference type="EC" id="1.3.1.9" evidence="9"/>
<evidence type="ECO:0000313" key="13">
    <source>
        <dbReference type="EMBL" id="QTD53616.1"/>
    </source>
</evidence>
<dbReference type="InterPro" id="IPR014358">
    <property type="entry name" value="Enoyl-ACP_Rdtase_NADH"/>
</dbReference>
<name>A0A8A4TUH2_SULCO</name>
<evidence type="ECO:0000256" key="5">
    <source>
        <dbReference type="ARBA" id="ARBA00023002"/>
    </source>
</evidence>
<evidence type="ECO:0000256" key="3">
    <source>
        <dbReference type="ARBA" id="ARBA00022516"/>
    </source>
</evidence>
<gene>
    <name evidence="13" type="ORF">J3U87_14270</name>
</gene>
<dbReference type="RefSeq" id="WP_237383718.1">
    <property type="nucleotide sequence ID" value="NZ_CP071793.1"/>
</dbReference>
<dbReference type="PIRSF" id="PIRSF000094">
    <property type="entry name" value="Enoyl-ACP_rdct"/>
    <property type="match status" value="1"/>
</dbReference>
<dbReference type="PANTHER" id="PTHR43159:SF2">
    <property type="entry name" value="ENOYL-[ACYL-CARRIER-PROTEIN] REDUCTASE [NADH], CHLOROPLASTIC"/>
    <property type="match status" value="1"/>
</dbReference>
<keyword evidence="14" id="KW-1185">Reference proteome</keyword>
<keyword evidence="5 9" id="KW-0560">Oxidoreductase</keyword>